<evidence type="ECO:0000256" key="8">
    <source>
        <dbReference type="ARBA" id="ARBA00022989"/>
    </source>
</evidence>
<dbReference type="InterPro" id="IPR035892">
    <property type="entry name" value="C2_domain_sf"/>
</dbReference>
<dbReference type="GeneID" id="34599975"/>
<dbReference type="InterPro" id="IPR051935">
    <property type="entry name" value="HSDL2"/>
</dbReference>
<dbReference type="SUPFAM" id="SSF51735">
    <property type="entry name" value="NAD(P)-binding Rossmann-fold domains"/>
    <property type="match status" value="1"/>
</dbReference>
<dbReference type="InterPro" id="IPR039010">
    <property type="entry name" value="Synaptotagmin_SMP"/>
</dbReference>
<dbReference type="InterPro" id="IPR002347">
    <property type="entry name" value="SDR_fam"/>
</dbReference>
<gene>
    <name evidence="14" type="ORF">AYO21_04807</name>
</gene>
<evidence type="ECO:0000256" key="2">
    <source>
        <dbReference type="ARBA" id="ARBA00022448"/>
    </source>
</evidence>
<comment type="subcellular location">
    <subcellularLocation>
        <location evidence="1">Membrane</location>
    </subcellularLocation>
</comment>
<dbReference type="Gene3D" id="2.60.40.150">
    <property type="entry name" value="C2 domain"/>
    <property type="match status" value="2"/>
</dbReference>
<dbReference type="GO" id="GO:0016020">
    <property type="term" value="C:membrane"/>
    <property type="evidence" value="ECO:0007669"/>
    <property type="project" value="UniProtKB-SubCell"/>
</dbReference>
<evidence type="ECO:0000256" key="1">
    <source>
        <dbReference type="ARBA" id="ARBA00004370"/>
    </source>
</evidence>
<reference evidence="14 15" key="1">
    <citation type="submission" date="2016-03" db="EMBL/GenBank/DDBJ databases">
        <title>Draft genome sequence of the Fonsecaea monophora CBS 269.37.</title>
        <authorList>
            <person name="Bombassaro A."/>
            <person name="Vinicius W.A."/>
            <person name="De Hoog S."/>
            <person name="Sun J."/>
            <person name="Souza E.M."/>
            <person name="Raittz R.T."/>
            <person name="Costa F."/>
            <person name="Leao A.C."/>
            <person name="Tadra-Sfeir M.Z."/>
            <person name="Baura V."/>
            <person name="Balsanelli E."/>
            <person name="Pedrosa F.O."/>
            <person name="Moreno L.F."/>
            <person name="Steffens M.B."/>
            <person name="Xi L."/>
            <person name="Bocca A.L."/>
            <person name="Felipe M.S."/>
            <person name="Teixeira M."/>
            <person name="Telles Filho F.Q."/>
            <person name="Azevedo C.M."/>
            <person name="Gomes R."/>
            <person name="Vicente V.A."/>
        </authorList>
    </citation>
    <scope>NUCLEOTIDE SEQUENCE [LARGE SCALE GENOMIC DNA]</scope>
    <source>
        <strain evidence="14 15">CBS 269.37</strain>
    </source>
</reference>
<evidence type="ECO:0000256" key="9">
    <source>
        <dbReference type="ARBA" id="ARBA00023055"/>
    </source>
</evidence>
<sequence length="893" mass="97402">MNPDNKEVCLIIGASRGIGRQVAIDLAQHGYFVVVAAKTTSDASAIPASSFPPDPNSPASTINTVAREITEAGGSALALPVDVRDVDNVKDLVDEVARRLGRLDVLIYNSGAIWWSAVETTPVKRFMLLQQVNPQGLYAAVSAALPHFGKQGWKGRIIVVSPPIYSRFFRGKTAYAMGKVGMSVLTKGLAMDFVRQGRKEMAITSIWPAVSIESAATQRSVDREPDFFKDLRKPTIYSDAILAMLQSPAEEVNGLLDLDEDFLRKKGVTDFSKYSVVPGSTPRRIMPAQFPVLEVAEQDDEGRRVDSAVLRQGSDDKNLILTQMLPLENVNKEVCFMIDCSSSDFRIRDKREKLERQQISGGMVCTKTGDVMCQLIHSIDLQVQVKEPHRENILENTTIAAIMSGLVEKLTAEGGGESVEFLNDLVRQLWPNINAAGSKMVKEIVEPMFKTMLPGPLATLHFTKIDLGPEPLRLSNAKTTKTEVDGIKLDLNVDWVGKADIEMDADMIPALGVESVQLHGRLSILLCPLTNVIPLIGAAQISFINPPVLKLDFTGAANVADFSIIDDTVRKVILGIINSMFTLPNRFLVKLDANADYFKTYHYPLGMVRVTVEKAWGFGEEAKSSTKKLFNKLTGAAPDCYAKVEVGGEEAWKTATKNNTNRPSWNETHDFVVSDFDQCIKVDVLDEDLNGDDEVGLAVTTVREILLAGGSQELPLVHKGQETDGRVSISCQFFKYVADAGSLTASDHKGDGRLSGIATILVAGAYGIPGRREDLKPSVVVTWGQTQRFQTAVKTDAPGTDINNPAFDQAFRLPITTDLVGSSPDNFRIALLDGTKEIGAVDIPFATVADAPDKTLQQKFDMGNGATVRASIRLRGVVPGEMPQTATLPDRRK</sequence>
<dbReference type="PROSITE" id="PS50004">
    <property type="entry name" value="C2"/>
    <property type="match status" value="1"/>
</dbReference>
<keyword evidence="4" id="KW-0479">Metal-binding</keyword>
<proteinExistence type="predicted"/>
<dbReference type="SUPFAM" id="SSF49562">
    <property type="entry name" value="C2 domain (Calcium/lipid-binding domain, CaLB)"/>
    <property type="match status" value="2"/>
</dbReference>
<dbReference type="InterPro" id="IPR036291">
    <property type="entry name" value="NAD(P)-bd_dom_sf"/>
</dbReference>
<dbReference type="InterPro" id="IPR000008">
    <property type="entry name" value="C2_dom"/>
</dbReference>
<evidence type="ECO:0000256" key="11">
    <source>
        <dbReference type="ARBA" id="ARBA00023136"/>
    </source>
</evidence>
<dbReference type="PANTHER" id="PTHR42808">
    <property type="entry name" value="HYDROXYSTEROID DEHYDROGENASE-LIKE PROTEIN 2"/>
    <property type="match status" value="1"/>
</dbReference>
<evidence type="ECO:0000313" key="15">
    <source>
        <dbReference type="Proteomes" id="UP000077002"/>
    </source>
</evidence>
<dbReference type="GO" id="GO:0006869">
    <property type="term" value="P:lipid transport"/>
    <property type="evidence" value="ECO:0007669"/>
    <property type="project" value="UniProtKB-KW"/>
</dbReference>
<dbReference type="InterPro" id="IPR020904">
    <property type="entry name" value="Sc_DH/Rdtase_CS"/>
</dbReference>
<protein>
    <recommendedName>
        <fullName evidence="16">C2 domain-containing protein</fullName>
    </recommendedName>
</protein>
<dbReference type="SMART" id="SM00239">
    <property type="entry name" value="C2"/>
    <property type="match status" value="2"/>
</dbReference>
<keyword evidence="2" id="KW-0813">Transport</keyword>
<evidence type="ECO:0000313" key="14">
    <source>
        <dbReference type="EMBL" id="OAG40965.1"/>
    </source>
</evidence>
<organism evidence="14 15">
    <name type="scientific">Fonsecaea monophora</name>
    <dbReference type="NCBI Taxonomy" id="254056"/>
    <lineage>
        <taxon>Eukaryota</taxon>
        <taxon>Fungi</taxon>
        <taxon>Dikarya</taxon>
        <taxon>Ascomycota</taxon>
        <taxon>Pezizomycotina</taxon>
        <taxon>Eurotiomycetes</taxon>
        <taxon>Chaetothyriomycetidae</taxon>
        <taxon>Chaetothyriales</taxon>
        <taxon>Herpotrichiellaceae</taxon>
        <taxon>Fonsecaea</taxon>
    </lineage>
</organism>
<evidence type="ECO:0000256" key="7">
    <source>
        <dbReference type="ARBA" id="ARBA00022857"/>
    </source>
</evidence>
<dbReference type="Gene3D" id="3.40.50.720">
    <property type="entry name" value="NAD(P)-binding Rossmann-like Domain"/>
    <property type="match status" value="1"/>
</dbReference>
<evidence type="ECO:0000259" key="12">
    <source>
        <dbReference type="PROSITE" id="PS50004"/>
    </source>
</evidence>
<dbReference type="PANTHER" id="PTHR42808:SF4">
    <property type="entry name" value="SHORT CHAIN DEHYDROGENASE"/>
    <property type="match status" value="1"/>
</dbReference>
<dbReference type="PROSITE" id="PS51847">
    <property type="entry name" value="SMP"/>
    <property type="match status" value="1"/>
</dbReference>
<evidence type="ECO:0000256" key="5">
    <source>
        <dbReference type="ARBA" id="ARBA00022737"/>
    </source>
</evidence>
<evidence type="ECO:0000256" key="3">
    <source>
        <dbReference type="ARBA" id="ARBA00022692"/>
    </source>
</evidence>
<keyword evidence="6" id="KW-0106">Calcium</keyword>
<dbReference type="Pfam" id="PF00168">
    <property type="entry name" value="C2"/>
    <property type="match status" value="2"/>
</dbReference>
<dbReference type="InterPro" id="IPR031468">
    <property type="entry name" value="SMP_LBD"/>
</dbReference>
<evidence type="ECO:0008006" key="16">
    <source>
        <dbReference type="Google" id="ProtNLM"/>
    </source>
</evidence>
<dbReference type="GO" id="GO:0008289">
    <property type="term" value="F:lipid binding"/>
    <property type="evidence" value="ECO:0007669"/>
    <property type="project" value="UniProtKB-KW"/>
</dbReference>
<keyword evidence="8" id="KW-1133">Transmembrane helix</keyword>
<dbReference type="RefSeq" id="XP_022512917.1">
    <property type="nucleotide sequence ID" value="XM_022654778.1"/>
</dbReference>
<dbReference type="CDD" id="cd21670">
    <property type="entry name" value="SMP_ESyt"/>
    <property type="match status" value="1"/>
</dbReference>
<dbReference type="GO" id="GO:0005737">
    <property type="term" value="C:cytoplasm"/>
    <property type="evidence" value="ECO:0007669"/>
    <property type="project" value="UniProtKB-ARBA"/>
</dbReference>
<keyword evidence="15" id="KW-1185">Reference proteome</keyword>
<keyword evidence="10" id="KW-0446">Lipid-binding</keyword>
<keyword evidence="7" id="KW-0521">NADP</keyword>
<dbReference type="GO" id="GO:0046872">
    <property type="term" value="F:metal ion binding"/>
    <property type="evidence" value="ECO:0007669"/>
    <property type="project" value="UniProtKB-KW"/>
</dbReference>
<keyword evidence="9" id="KW-0445">Lipid transport</keyword>
<dbReference type="OrthoDB" id="1029639at2759"/>
<comment type="caution">
    <text evidence="14">The sequence shown here is derived from an EMBL/GenBank/DDBJ whole genome shotgun (WGS) entry which is preliminary data.</text>
</comment>
<keyword evidence="3" id="KW-0812">Transmembrane</keyword>
<dbReference type="CDD" id="cd00030">
    <property type="entry name" value="C2"/>
    <property type="match status" value="1"/>
</dbReference>
<evidence type="ECO:0000256" key="10">
    <source>
        <dbReference type="ARBA" id="ARBA00023121"/>
    </source>
</evidence>
<dbReference type="Pfam" id="PF00106">
    <property type="entry name" value="adh_short"/>
    <property type="match status" value="1"/>
</dbReference>
<keyword evidence="5" id="KW-0677">Repeat</keyword>
<dbReference type="Pfam" id="PF17047">
    <property type="entry name" value="SMP_LBD"/>
    <property type="match status" value="1"/>
</dbReference>
<dbReference type="GO" id="GO:0012505">
    <property type="term" value="C:endomembrane system"/>
    <property type="evidence" value="ECO:0007669"/>
    <property type="project" value="UniProtKB-ARBA"/>
</dbReference>
<evidence type="ECO:0000259" key="13">
    <source>
        <dbReference type="PROSITE" id="PS51847"/>
    </source>
</evidence>
<dbReference type="PROSITE" id="PS00061">
    <property type="entry name" value="ADH_SHORT"/>
    <property type="match status" value="1"/>
</dbReference>
<evidence type="ECO:0000256" key="4">
    <source>
        <dbReference type="ARBA" id="ARBA00022723"/>
    </source>
</evidence>
<feature type="domain" description="C2" evidence="12">
    <location>
        <begin position="583"/>
        <end position="716"/>
    </location>
</feature>
<dbReference type="PRINTS" id="PR00081">
    <property type="entry name" value="GDHRDH"/>
</dbReference>
<accession>A0A177F9P3</accession>
<feature type="domain" description="SMP-LTD" evidence="13">
    <location>
        <begin position="415"/>
        <end position="592"/>
    </location>
</feature>
<evidence type="ECO:0000256" key="6">
    <source>
        <dbReference type="ARBA" id="ARBA00022837"/>
    </source>
</evidence>
<keyword evidence="11" id="KW-0472">Membrane</keyword>
<dbReference type="Proteomes" id="UP000077002">
    <property type="component" value="Unassembled WGS sequence"/>
</dbReference>
<dbReference type="AlphaFoldDB" id="A0A177F9P3"/>
<name>A0A177F9P3_9EURO</name>
<dbReference type="EMBL" id="LVKK01000028">
    <property type="protein sequence ID" value="OAG40965.1"/>
    <property type="molecule type" value="Genomic_DNA"/>
</dbReference>